<dbReference type="SMART" id="SM01321">
    <property type="entry name" value="Y1_Tnp"/>
    <property type="match status" value="1"/>
</dbReference>
<reference evidence="2 3" key="1">
    <citation type="submission" date="2019-06" db="EMBL/GenBank/DDBJ databases">
        <title>Complete genome sequence of Antarcticibacterium flavum KCTC 52984T from an Antarctic marine sediment.</title>
        <authorList>
            <person name="Lee Y.M."/>
            <person name="Shin S.C."/>
        </authorList>
    </citation>
    <scope>NUCLEOTIDE SEQUENCE [LARGE SCALE GENOMIC DNA]</scope>
    <source>
        <strain evidence="2 3">KCTC 52984</strain>
    </source>
</reference>
<accession>A0A5B7X192</accession>
<dbReference type="AlphaFoldDB" id="A0A5B7X192"/>
<dbReference type="PANTHER" id="PTHR34322:SF2">
    <property type="entry name" value="TRANSPOSASE IS200-LIKE DOMAIN-CONTAINING PROTEIN"/>
    <property type="match status" value="1"/>
</dbReference>
<evidence type="ECO:0000259" key="1">
    <source>
        <dbReference type="SMART" id="SM01321"/>
    </source>
</evidence>
<dbReference type="InterPro" id="IPR002686">
    <property type="entry name" value="Transposase_17"/>
</dbReference>
<dbReference type="SUPFAM" id="SSF143422">
    <property type="entry name" value="Transposase IS200-like"/>
    <property type="match status" value="1"/>
</dbReference>
<name>A0A5B7X192_9FLAO</name>
<gene>
    <name evidence="2" type="ORF">FHG64_07815</name>
</gene>
<dbReference type="Proteomes" id="UP000309016">
    <property type="component" value="Chromosome"/>
</dbReference>
<dbReference type="RefSeq" id="WP_139065875.1">
    <property type="nucleotide sequence ID" value="NZ_CP040812.1"/>
</dbReference>
<dbReference type="PANTHER" id="PTHR34322">
    <property type="entry name" value="TRANSPOSASE, Y1_TNP DOMAIN-CONTAINING"/>
    <property type="match status" value="1"/>
</dbReference>
<dbReference type="Gene3D" id="3.30.70.1290">
    <property type="entry name" value="Transposase IS200-like"/>
    <property type="match status" value="1"/>
</dbReference>
<evidence type="ECO:0000313" key="2">
    <source>
        <dbReference type="EMBL" id="QCY69306.1"/>
    </source>
</evidence>
<sequence>MKYEPLVADGFYHIFNRGNNREDIFIENRNYSYFLRLLDRHITPVADIYSYCLLKNHFHLLVRTKEEIEGQLISRAFSNLFNAYSKTINIAYERRGSLFQDRFKRIRIQDEDYLRTLVLYIHMNPVNHGMISDFSLYKYSSYLPLASGEKSFVKTEEIYELFGGREDFISCHNLRQEEIKEMEGSKFLE</sequence>
<proteinExistence type="predicted"/>
<dbReference type="Pfam" id="PF01797">
    <property type="entry name" value="Y1_Tnp"/>
    <property type="match status" value="1"/>
</dbReference>
<dbReference type="InterPro" id="IPR036515">
    <property type="entry name" value="Transposase_17_sf"/>
</dbReference>
<dbReference type="GO" id="GO:0004803">
    <property type="term" value="F:transposase activity"/>
    <property type="evidence" value="ECO:0007669"/>
    <property type="project" value="InterPro"/>
</dbReference>
<protein>
    <submittedName>
        <fullName evidence="2">Transposase</fullName>
    </submittedName>
</protein>
<dbReference type="GO" id="GO:0006313">
    <property type="term" value="P:DNA transposition"/>
    <property type="evidence" value="ECO:0007669"/>
    <property type="project" value="InterPro"/>
</dbReference>
<evidence type="ECO:0000313" key="3">
    <source>
        <dbReference type="Proteomes" id="UP000309016"/>
    </source>
</evidence>
<keyword evidence="3" id="KW-1185">Reference proteome</keyword>
<dbReference type="GO" id="GO:0003677">
    <property type="term" value="F:DNA binding"/>
    <property type="evidence" value="ECO:0007669"/>
    <property type="project" value="InterPro"/>
</dbReference>
<dbReference type="OrthoDB" id="9788881at2"/>
<dbReference type="EMBL" id="CP040812">
    <property type="protein sequence ID" value="QCY69306.1"/>
    <property type="molecule type" value="Genomic_DNA"/>
</dbReference>
<feature type="domain" description="Transposase IS200-like" evidence="1">
    <location>
        <begin position="7"/>
        <end position="124"/>
    </location>
</feature>
<organism evidence="2 3">
    <name type="scientific">Antarcticibacterium flavum</name>
    <dbReference type="NCBI Taxonomy" id="2058175"/>
    <lineage>
        <taxon>Bacteria</taxon>
        <taxon>Pseudomonadati</taxon>
        <taxon>Bacteroidota</taxon>
        <taxon>Flavobacteriia</taxon>
        <taxon>Flavobacteriales</taxon>
        <taxon>Flavobacteriaceae</taxon>
        <taxon>Antarcticibacterium</taxon>
    </lineage>
</organism>
<dbReference type="KEGG" id="afla:FHG64_07815"/>